<proteinExistence type="predicted"/>
<dbReference type="EMBL" id="ABOX02000009">
    <property type="protein sequence ID" value="EEF61473.1"/>
    <property type="molecule type" value="Genomic_DNA"/>
</dbReference>
<evidence type="ECO:0000313" key="2">
    <source>
        <dbReference type="Proteomes" id="UP000003688"/>
    </source>
</evidence>
<dbReference type="STRING" id="320771.Cflav_PD4151"/>
<sequence length="61" mass="6638">MTEASAAVPEMAEYDVPGHISIFSIDAAHEVASANKRTNAIEGKRTKSQLMSHRQCFVTFG</sequence>
<organism evidence="1 2">
    <name type="scientific">Pedosphaera parvula (strain Ellin514)</name>
    <dbReference type="NCBI Taxonomy" id="320771"/>
    <lineage>
        <taxon>Bacteria</taxon>
        <taxon>Pseudomonadati</taxon>
        <taxon>Verrucomicrobiota</taxon>
        <taxon>Pedosphaerae</taxon>
        <taxon>Pedosphaerales</taxon>
        <taxon>Pedosphaeraceae</taxon>
        <taxon>Pedosphaera</taxon>
    </lineage>
</organism>
<name>B9XEX5_PEDPL</name>
<dbReference type="Proteomes" id="UP000003688">
    <property type="component" value="Unassembled WGS sequence"/>
</dbReference>
<keyword evidence="2" id="KW-1185">Reference proteome</keyword>
<accession>B9XEX5</accession>
<gene>
    <name evidence="1" type="ORF">Cflav_PD4151</name>
</gene>
<evidence type="ECO:0000313" key="1">
    <source>
        <dbReference type="EMBL" id="EEF61473.1"/>
    </source>
</evidence>
<dbReference type="AlphaFoldDB" id="B9XEX5"/>
<comment type="caution">
    <text evidence="1">The sequence shown here is derived from an EMBL/GenBank/DDBJ whole genome shotgun (WGS) entry which is preliminary data.</text>
</comment>
<reference evidence="1 2" key="1">
    <citation type="journal article" date="2011" name="J. Bacteriol.">
        <title>Genome sequence of 'Pedosphaera parvula' Ellin514, an aerobic Verrucomicrobial isolate from pasture soil.</title>
        <authorList>
            <person name="Kant R."/>
            <person name="van Passel M.W."/>
            <person name="Sangwan P."/>
            <person name="Palva A."/>
            <person name="Lucas S."/>
            <person name="Copeland A."/>
            <person name="Lapidus A."/>
            <person name="Glavina Del Rio T."/>
            <person name="Dalin E."/>
            <person name="Tice H."/>
            <person name="Bruce D."/>
            <person name="Goodwin L."/>
            <person name="Pitluck S."/>
            <person name="Chertkov O."/>
            <person name="Larimer F.W."/>
            <person name="Land M.L."/>
            <person name="Hauser L."/>
            <person name="Brettin T.S."/>
            <person name="Detter J.C."/>
            <person name="Han S."/>
            <person name="de Vos W.M."/>
            <person name="Janssen P.H."/>
            <person name="Smidt H."/>
        </authorList>
    </citation>
    <scope>NUCLEOTIDE SEQUENCE [LARGE SCALE GENOMIC DNA]</scope>
    <source>
        <strain evidence="1 2">Ellin514</strain>
    </source>
</reference>
<protein>
    <submittedName>
        <fullName evidence="1">Uncharacterized protein</fullName>
    </submittedName>
</protein>